<dbReference type="GO" id="GO:0004174">
    <property type="term" value="F:electron-transferring-flavoprotein dehydrogenase activity"/>
    <property type="evidence" value="ECO:0007669"/>
    <property type="project" value="UniProtKB-UniRule"/>
</dbReference>
<dbReference type="InterPro" id="IPR040156">
    <property type="entry name" value="ETF-QO"/>
</dbReference>
<keyword evidence="13 15" id="KW-0830">Ubiquinone</keyword>
<dbReference type="Pfam" id="PF05187">
    <property type="entry name" value="Fer4_ETF_QO"/>
    <property type="match status" value="1"/>
</dbReference>
<dbReference type="FunFam" id="3.30.70.20:FF:000015">
    <property type="entry name" value="Electron transfer flavoprotein-ubiquinone oxidoreductase"/>
    <property type="match status" value="1"/>
</dbReference>
<name>A0AAW7Y0A6_9GAMM</name>
<protein>
    <recommendedName>
        <fullName evidence="15">Electron transfer flavoprotein-ubiquinone oxidoreductase</fullName>
        <shortName evidence="15">ETF-QO</shortName>
        <ecNumber evidence="15">1.5.5.1</ecNumber>
    </recommendedName>
</protein>
<organism evidence="17 18">
    <name type="scientific">Photobacterium sanguinicancri</name>
    <dbReference type="NCBI Taxonomy" id="875932"/>
    <lineage>
        <taxon>Bacteria</taxon>
        <taxon>Pseudomonadati</taxon>
        <taxon>Pseudomonadota</taxon>
        <taxon>Gammaproteobacteria</taxon>
        <taxon>Vibrionales</taxon>
        <taxon>Vibrionaceae</taxon>
        <taxon>Photobacterium</taxon>
    </lineage>
</organism>
<keyword evidence="12 15" id="KW-0411">Iron-sulfur</keyword>
<evidence type="ECO:0000256" key="1">
    <source>
        <dbReference type="ARBA" id="ARBA00001974"/>
    </source>
</evidence>
<evidence type="ECO:0000256" key="13">
    <source>
        <dbReference type="ARBA" id="ARBA00023075"/>
    </source>
</evidence>
<keyword evidence="8" id="KW-0809">Transit peptide</keyword>
<comment type="cofactor">
    <cofactor evidence="1 15">
        <name>FAD</name>
        <dbReference type="ChEBI" id="CHEBI:57692"/>
    </cofactor>
</comment>
<dbReference type="EMBL" id="JAUOPU010000003">
    <property type="protein sequence ID" value="MDO6541782.1"/>
    <property type="molecule type" value="Genomic_DNA"/>
</dbReference>
<dbReference type="PRINTS" id="PR00420">
    <property type="entry name" value="RNGMNOXGNASE"/>
</dbReference>
<comment type="subcellular location">
    <subcellularLocation>
        <location evidence="3">Membrane</location>
    </subcellularLocation>
</comment>
<dbReference type="Pfam" id="PF21162">
    <property type="entry name" value="ETFQO_UQ-bd"/>
    <property type="match status" value="1"/>
</dbReference>
<dbReference type="InterPro" id="IPR017896">
    <property type="entry name" value="4Fe4S_Fe-S-bd"/>
</dbReference>
<evidence type="ECO:0000256" key="14">
    <source>
        <dbReference type="ARBA" id="ARBA00023136"/>
    </source>
</evidence>
<dbReference type="GO" id="GO:0046872">
    <property type="term" value="F:metal ion binding"/>
    <property type="evidence" value="ECO:0007669"/>
    <property type="project" value="UniProtKB-KW"/>
</dbReference>
<dbReference type="PANTHER" id="PTHR10617">
    <property type="entry name" value="ELECTRON TRANSFER FLAVOPROTEIN-UBIQUINONE OXIDOREDUCTASE"/>
    <property type="match status" value="1"/>
</dbReference>
<gene>
    <name evidence="17" type="ORF">Q4568_04520</name>
</gene>
<evidence type="ECO:0000256" key="2">
    <source>
        <dbReference type="ARBA" id="ARBA00002819"/>
    </source>
</evidence>
<comment type="cofactor">
    <cofactor evidence="15">
        <name>[4Fe-4S] cluster</name>
        <dbReference type="ChEBI" id="CHEBI:49883"/>
    </cofactor>
    <text evidence="15">Binds 1 [4Fe-4S] cluster.</text>
</comment>
<keyword evidence="11 15" id="KW-0408">Iron</keyword>
<dbReference type="PROSITE" id="PS51257">
    <property type="entry name" value="PROKAR_LIPOPROTEIN"/>
    <property type="match status" value="1"/>
</dbReference>
<keyword evidence="5 15" id="KW-0285">Flavoprotein</keyword>
<reference evidence="17" key="1">
    <citation type="submission" date="2023-07" db="EMBL/GenBank/DDBJ databases">
        <title>Genome content predicts the carbon catabolic preferences of heterotrophic bacteria.</title>
        <authorList>
            <person name="Gralka M."/>
        </authorList>
    </citation>
    <scope>NUCLEOTIDE SEQUENCE</scope>
    <source>
        <strain evidence="17">G2M05</strain>
    </source>
</reference>
<comment type="caution">
    <text evidence="17">The sequence shown here is derived from an EMBL/GenBank/DDBJ whole genome shotgun (WGS) entry which is preliminary data.</text>
</comment>
<evidence type="ECO:0000313" key="18">
    <source>
        <dbReference type="Proteomes" id="UP001170624"/>
    </source>
</evidence>
<evidence type="ECO:0000256" key="12">
    <source>
        <dbReference type="ARBA" id="ARBA00023014"/>
    </source>
</evidence>
<dbReference type="Gene3D" id="3.30.70.20">
    <property type="match status" value="1"/>
</dbReference>
<dbReference type="InterPro" id="IPR049398">
    <property type="entry name" value="ETF-QO/FixC_UQ-bd"/>
</dbReference>
<dbReference type="SUPFAM" id="SSF54373">
    <property type="entry name" value="FAD-linked reductases, C-terminal domain"/>
    <property type="match status" value="1"/>
</dbReference>
<evidence type="ECO:0000256" key="4">
    <source>
        <dbReference type="ARBA" id="ARBA00022448"/>
    </source>
</evidence>
<dbReference type="Proteomes" id="UP001170624">
    <property type="component" value="Unassembled WGS sequence"/>
</dbReference>
<keyword evidence="10 15" id="KW-0560">Oxidoreductase</keyword>
<evidence type="ECO:0000259" key="16">
    <source>
        <dbReference type="PROSITE" id="PS51379"/>
    </source>
</evidence>
<evidence type="ECO:0000256" key="10">
    <source>
        <dbReference type="ARBA" id="ARBA00023002"/>
    </source>
</evidence>
<feature type="domain" description="4Fe-4S ferredoxin-type" evidence="16">
    <location>
        <begin position="519"/>
        <end position="548"/>
    </location>
</feature>
<proteinExistence type="predicted"/>
<dbReference type="InterPro" id="IPR007859">
    <property type="entry name" value="ETF-QO/FixX_C"/>
</dbReference>
<evidence type="ECO:0000256" key="5">
    <source>
        <dbReference type="ARBA" id="ARBA00022630"/>
    </source>
</evidence>
<keyword evidence="6 15" id="KW-0479">Metal-binding</keyword>
<dbReference type="SUPFAM" id="SSF54862">
    <property type="entry name" value="4Fe-4S ferredoxins"/>
    <property type="match status" value="1"/>
</dbReference>
<evidence type="ECO:0000256" key="8">
    <source>
        <dbReference type="ARBA" id="ARBA00022946"/>
    </source>
</evidence>
<keyword evidence="9 15" id="KW-0249">Electron transport</keyword>
<dbReference type="PROSITE" id="PS51379">
    <property type="entry name" value="4FE4S_FER_2"/>
    <property type="match status" value="1"/>
</dbReference>
<dbReference type="AlphaFoldDB" id="A0AAW7Y0A6"/>
<sequence length="559" mass="61491">MERECMEFDVVIIGAGPAGLAAACQLMLIAKQQKKPPPNVCVLEKGADVGAHILSGAVFETRALDELFPHWEHTDAPIVSQVAENHLYWLTNANNHLVVPEHLAPDSMNNDGNYIISLGLLCRWLAKQAEQLGVEIFPGFAASDICYDSSNAVTGVITSDMGRDKQGKPKATFEAGIELKAKYTIFAEGSRGHLGKQLIAHYHLDNNKPPQHYALGIKELWKIPAKQHQEGLVIHGTGFPLSESDSTGGSFLYHLEGNRLEDQNSEEHYVAVGLIVDLNYQNPYLSPFDEFQRMKHHPVFAQYLHGGERITYGARAITKGGLSSLPRQQFHGGLLIGCDAGTLNFGKIKGSHTAMKSGMLAAQAIHDELTAGFTHTVPGYERLFHDSWLYQELHQSRNVGANIHKYGQLFGGVLTSIEQNWLKDRATWTLPDSLPDHLSLKPLAKCKPIAYPKPDGMLSFDKPSSLYLSGTQHEENQPCHLVLSDPMLPITSHLAENGEPSQYYCPAGVYEIVGDAGQQRLVINAANCLHCKTCDIKDPSQNITWRPPEGGGGPNYPNM</sequence>
<evidence type="ECO:0000256" key="3">
    <source>
        <dbReference type="ARBA" id="ARBA00004370"/>
    </source>
</evidence>
<evidence type="ECO:0000256" key="7">
    <source>
        <dbReference type="ARBA" id="ARBA00022827"/>
    </source>
</evidence>
<evidence type="ECO:0000256" key="11">
    <source>
        <dbReference type="ARBA" id="ARBA00023004"/>
    </source>
</evidence>
<keyword evidence="7 15" id="KW-0274">FAD</keyword>
<dbReference type="GO" id="GO:0016020">
    <property type="term" value="C:membrane"/>
    <property type="evidence" value="ECO:0007669"/>
    <property type="project" value="UniProtKB-SubCell"/>
</dbReference>
<comment type="catalytic activity">
    <reaction evidence="15">
        <text>a ubiquinone + reduced [electron-transfer flavoprotein] = a ubiquinol + oxidized [electron-transfer flavoprotein] + H(+)</text>
        <dbReference type="Rhea" id="RHEA:24052"/>
        <dbReference type="Rhea" id="RHEA-COMP:9565"/>
        <dbReference type="Rhea" id="RHEA-COMP:9566"/>
        <dbReference type="Rhea" id="RHEA-COMP:10685"/>
        <dbReference type="Rhea" id="RHEA-COMP:10686"/>
        <dbReference type="ChEBI" id="CHEBI:15378"/>
        <dbReference type="ChEBI" id="CHEBI:16389"/>
        <dbReference type="ChEBI" id="CHEBI:17976"/>
        <dbReference type="ChEBI" id="CHEBI:57692"/>
        <dbReference type="ChEBI" id="CHEBI:58307"/>
        <dbReference type="EC" id="1.5.5.1"/>
    </reaction>
</comment>
<accession>A0AAW7Y0A6</accession>
<evidence type="ECO:0000313" key="17">
    <source>
        <dbReference type="EMBL" id="MDO6541782.1"/>
    </source>
</evidence>
<dbReference type="SUPFAM" id="SSF51905">
    <property type="entry name" value="FAD/NAD(P)-binding domain"/>
    <property type="match status" value="1"/>
</dbReference>
<dbReference type="RefSeq" id="WP_303498513.1">
    <property type="nucleotide sequence ID" value="NZ_JAUOPU010000003.1"/>
</dbReference>
<dbReference type="Gene3D" id="3.50.50.60">
    <property type="entry name" value="FAD/NAD(P)-binding domain"/>
    <property type="match status" value="1"/>
</dbReference>
<evidence type="ECO:0000256" key="15">
    <source>
        <dbReference type="RuleBase" id="RU366068"/>
    </source>
</evidence>
<dbReference type="Pfam" id="PF13450">
    <property type="entry name" value="NAD_binding_8"/>
    <property type="match status" value="1"/>
</dbReference>
<keyword evidence="4 15" id="KW-0813">Transport</keyword>
<dbReference type="PANTHER" id="PTHR10617:SF107">
    <property type="entry name" value="ELECTRON TRANSFER FLAVOPROTEIN-UBIQUINONE OXIDOREDUCTASE, MITOCHONDRIAL"/>
    <property type="match status" value="1"/>
</dbReference>
<evidence type="ECO:0000256" key="6">
    <source>
        <dbReference type="ARBA" id="ARBA00022723"/>
    </source>
</evidence>
<dbReference type="GO" id="GO:0051539">
    <property type="term" value="F:4 iron, 4 sulfur cluster binding"/>
    <property type="evidence" value="ECO:0007669"/>
    <property type="project" value="UniProtKB-UniRule"/>
</dbReference>
<dbReference type="EC" id="1.5.5.1" evidence="15"/>
<comment type="function">
    <text evidence="2 15">Accepts electrons from ETF and reduces ubiquinone.</text>
</comment>
<evidence type="ECO:0000256" key="9">
    <source>
        <dbReference type="ARBA" id="ARBA00022982"/>
    </source>
</evidence>
<dbReference type="Gene3D" id="3.30.9.90">
    <property type="match status" value="1"/>
</dbReference>
<dbReference type="InterPro" id="IPR036188">
    <property type="entry name" value="FAD/NAD-bd_sf"/>
</dbReference>
<keyword evidence="14" id="KW-0472">Membrane</keyword>